<evidence type="ECO:0000313" key="8">
    <source>
        <dbReference type="EMBL" id="KRT35117.1"/>
    </source>
</evidence>
<proteinExistence type="inferred from homology"/>
<organism evidence="8 9">
    <name type="scientific">Acetomicrobium hydrogeniformans ATCC BAA-1850</name>
    <dbReference type="NCBI Taxonomy" id="592015"/>
    <lineage>
        <taxon>Bacteria</taxon>
        <taxon>Thermotogati</taxon>
        <taxon>Synergistota</taxon>
        <taxon>Synergistia</taxon>
        <taxon>Synergistales</taxon>
        <taxon>Acetomicrobiaceae</taxon>
        <taxon>Acetomicrobium</taxon>
    </lineage>
</organism>
<evidence type="ECO:0000256" key="4">
    <source>
        <dbReference type="ARBA" id="ARBA00022777"/>
    </source>
</evidence>
<dbReference type="AlphaFoldDB" id="A0A0T5X9R7"/>
<dbReference type="STRING" id="592015.HMPREF1705_04380"/>
<dbReference type="CDD" id="cd01164">
    <property type="entry name" value="FruK_PfkB_like"/>
    <property type="match status" value="1"/>
</dbReference>
<comment type="similarity">
    <text evidence="1">Belongs to the carbohydrate kinase PfkB family.</text>
</comment>
<dbReference type="GO" id="GO:0044281">
    <property type="term" value="P:small molecule metabolic process"/>
    <property type="evidence" value="ECO:0007669"/>
    <property type="project" value="UniProtKB-ARBA"/>
</dbReference>
<dbReference type="GO" id="GO:0005524">
    <property type="term" value="F:ATP binding"/>
    <property type="evidence" value="ECO:0007669"/>
    <property type="project" value="UniProtKB-KW"/>
</dbReference>
<accession>A0A0T5X9R7</accession>
<keyword evidence="3" id="KW-0547">Nucleotide-binding</keyword>
<gene>
    <name evidence="8" type="ORF">HMPREF1705_04380</name>
</gene>
<sequence length="314" mass="34180">MTSIVTVTPNPAIDHTIFIPNFTAGRVNRVKKERKDVGGKGFNVASFLKDYGIEEVVATGFLGKHNKELFEHFLAARGIKDEFVLLDGETRTNIKIVDEQKKEITDINFPGLQCDEKVRANLQKILTRLAENNDYFALCGSLPPGIDNDFFAEVTSILKSLGKFVALDTSGPALKKALKSKPDLIKPNIAEFCEIFGLSNPSFDQIVEGLKKLLSLGIKTVCLSMGEKGAFFAEDHTLIQAIPPKIDVLTTVGAGDAMVTGLIAGAVKGEALLERAKLATAFSLCALTKLGTERTTRERVLSVIEKISVKEVKI</sequence>
<comment type="caution">
    <text evidence="8">The sequence shown here is derived from an EMBL/GenBank/DDBJ whole genome shotgun (WGS) entry which is preliminary data.</text>
</comment>
<dbReference type="GO" id="GO:0016052">
    <property type="term" value="P:carbohydrate catabolic process"/>
    <property type="evidence" value="ECO:0007669"/>
    <property type="project" value="UniProtKB-ARBA"/>
</dbReference>
<keyword evidence="2 6" id="KW-0808">Transferase</keyword>
<dbReference type="GO" id="GO:0008662">
    <property type="term" value="F:1-phosphofructokinase activity"/>
    <property type="evidence" value="ECO:0007669"/>
    <property type="project" value="InterPro"/>
</dbReference>
<name>A0A0T5X9R7_9BACT</name>
<dbReference type="GO" id="GO:0005829">
    <property type="term" value="C:cytosol"/>
    <property type="evidence" value="ECO:0007669"/>
    <property type="project" value="TreeGrafter"/>
</dbReference>
<dbReference type="Proteomes" id="UP000005273">
    <property type="component" value="Unassembled WGS sequence"/>
</dbReference>
<dbReference type="RefSeq" id="WP_009202233.1">
    <property type="nucleotide sequence ID" value="NZ_ACJX03000001.1"/>
</dbReference>
<dbReference type="Gene3D" id="3.40.1190.20">
    <property type="match status" value="1"/>
</dbReference>
<evidence type="ECO:0000313" key="9">
    <source>
        <dbReference type="Proteomes" id="UP000005273"/>
    </source>
</evidence>
<dbReference type="PIRSF" id="PIRSF000535">
    <property type="entry name" value="1PFK/6PFK/LacC"/>
    <property type="match status" value="1"/>
</dbReference>
<dbReference type="FunFam" id="3.40.1190.20:FF:000001">
    <property type="entry name" value="Phosphofructokinase"/>
    <property type="match status" value="1"/>
</dbReference>
<dbReference type="InterPro" id="IPR029056">
    <property type="entry name" value="Ribokinase-like"/>
</dbReference>
<dbReference type="InterPro" id="IPR011611">
    <property type="entry name" value="PfkB_dom"/>
</dbReference>
<dbReference type="PANTHER" id="PTHR46566">
    <property type="entry name" value="1-PHOSPHOFRUCTOKINASE-RELATED"/>
    <property type="match status" value="1"/>
</dbReference>
<dbReference type="OrthoDB" id="9801219at2"/>
<dbReference type="PANTHER" id="PTHR46566:SF5">
    <property type="entry name" value="1-PHOSPHOFRUCTOKINASE"/>
    <property type="match status" value="1"/>
</dbReference>
<dbReference type="Pfam" id="PF00294">
    <property type="entry name" value="PfkB"/>
    <property type="match status" value="1"/>
</dbReference>
<keyword evidence="4 8" id="KW-0418">Kinase</keyword>
<keyword evidence="5" id="KW-0067">ATP-binding</keyword>
<dbReference type="EMBL" id="ACJX03000001">
    <property type="protein sequence ID" value="KRT35117.1"/>
    <property type="molecule type" value="Genomic_DNA"/>
</dbReference>
<dbReference type="NCBIfam" id="TIGR03828">
    <property type="entry name" value="pfkB"/>
    <property type="match status" value="1"/>
</dbReference>
<keyword evidence="9" id="KW-1185">Reference proteome</keyword>
<dbReference type="SUPFAM" id="SSF53613">
    <property type="entry name" value="Ribokinase-like"/>
    <property type="match status" value="1"/>
</dbReference>
<evidence type="ECO:0000256" key="3">
    <source>
        <dbReference type="ARBA" id="ARBA00022741"/>
    </source>
</evidence>
<dbReference type="InterPro" id="IPR017583">
    <property type="entry name" value="Tagatose/fructose_Pkinase"/>
</dbReference>
<reference evidence="9" key="1">
    <citation type="submission" date="2012-09" db="EMBL/GenBank/DDBJ databases">
        <authorList>
            <person name="Weinstock G."/>
            <person name="Sodergren E."/>
            <person name="Clifton S."/>
            <person name="Fulton L."/>
            <person name="Fulton B."/>
            <person name="Courtney L."/>
            <person name="Fronick C."/>
            <person name="Harrison M."/>
            <person name="Strong C."/>
            <person name="Farmer C."/>
            <person name="Delehaunty K."/>
            <person name="Markovic C."/>
            <person name="Hall O."/>
            <person name="Minx P."/>
            <person name="Tomlinson C."/>
            <person name="Mitreva M."/>
            <person name="Nelson J."/>
            <person name="Hou S."/>
            <person name="Wollam A."/>
            <person name="Pepin K.H."/>
            <person name="Johnson M."/>
            <person name="Bhonagiri V."/>
            <person name="Nash W.E."/>
            <person name="Suruliraj S."/>
            <person name="Warren W."/>
            <person name="Chinwalla A."/>
            <person name="Mardis E.R."/>
            <person name="Wilson R.K."/>
        </authorList>
    </citation>
    <scope>NUCLEOTIDE SEQUENCE [LARGE SCALE GENOMIC DNA]</scope>
    <source>
        <strain evidence="9">OS1</strain>
    </source>
</reference>
<evidence type="ECO:0000256" key="5">
    <source>
        <dbReference type="ARBA" id="ARBA00022840"/>
    </source>
</evidence>
<feature type="domain" description="Carbohydrate kinase PfkB" evidence="7">
    <location>
        <begin position="11"/>
        <end position="294"/>
    </location>
</feature>
<dbReference type="eggNOG" id="COG1105">
    <property type="taxonomic scope" value="Bacteria"/>
</dbReference>
<evidence type="ECO:0000256" key="1">
    <source>
        <dbReference type="ARBA" id="ARBA00010688"/>
    </source>
</evidence>
<evidence type="ECO:0000259" key="7">
    <source>
        <dbReference type="Pfam" id="PF00294"/>
    </source>
</evidence>
<protein>
    <submittedName>
        <fullName evidence="8">1-phosphofructokinase</fullName>
    </submittedName>
</protein>
<evidence type="ECO:0000256" key="6">
    <source>
        <dbReference type="PIRNR" id="PIRNR000535"/>
    </source>
</evidence>
<dbReference type="InterPro" id="IPR022463">
    <property type="entry name" value="1-PFruKinase"/>
</dbReference>
<evidence type="ECO:0000256" key="2">
    <source>
        <dbReference type="ARBA" id="ARBA00022679"/>
    </source>
</evidence>
<dbReference type="NCBIfam" id="TIGR03168">
    <property type="entry name" value="1-PFK"/>
    <property type="match status" value="1"/>
</dbReference>